<sequence length="347" mass="37378">MSQQPVSQPPMPNQSAPNPPDSALPTGAHHSAPPLPVRGGAHRLGAVPYFWALAGEPRAWWKTLVSLLSITLGMFVLGGILSIPVVVIEMMLGQRGLDDVGMSPGLLGVSLFSLALYIPMTLLLQRWLYGVRPLSSVAGRFRWKVLLLSFLPLLAFFAAYLGGTTFLSDEAGEARASTETVLYLAVTLILIPLQAAGEEYAFRGFAMRVVTAACRRSRFSVPIAMVVSSALFAAMHFASDPWLILYYFSFGIILAFIVHVTGGLEVAIAVHVANNLVSLVVAILLGQSLDMDRSMGTGSPVMLLMIAVLALLALVIWLIARRKPHLRAPMMNRGPSTALPPDARGLR</sequence>
<dbReference type="InterPro" id="IPR003675">
    <property type="entry name" value="Rce1/LyrA-like_dom"/>
</dbReference>
<accession>A0A542ZTB7</accession>
<comment type="caution">
    <text evidence="4">The sequence shown here is derived from an EMBL/GenBank/DDBJ whole genome shotgun (WGS) entry which is preliminary data.</text>
</comment>
<feature type="transmembrane region" description="Helical" evidence="2">
    <location>
        <begin position="106"/>
        <end position="124"/>
    </location>
</feature>
<feature type="transmembrane region" description="Helical" evidence="2">
    <location>
        <begin position="244"/>
        <end position="261"/>
    </location>
</feature>
<evidence type="ECO:0000313" key="4">
    <source>
        <dbReference type="EMBL" id="TQL63509.1"/>
    </source>
</evidence>
<feature type="domain" description="CAAX prenyl protease 2/Lysostaphin resistance protein A-like" evidence="3">
    <location>
        <begin position="183"/>
        <end position="277"/>
    </location>
</feature>
<keyword evidence="5" id="KW-1185">Reference proteome</keyword>
<proteinExistence type="predicted"/>
<organism evidence="4 5">
    <name type="scientific">Propioniferax innocua</name>
    <dbReference type="NCBI Taxonomy" id="1753"/>
    <lineage>
        <taxon>Bacteria</taxon>
        <taxon>Bacillati</taxon>
        <taxon>Actinomycetota</taxon>
        <taxon>Actinomycetes</taxon>
        <taxon>Propionibacteriales</taxon>
        <taxon>Propionibacteriaceae</taxon>
        <taxon>Propioniferax</taxon>
    </lineage>
</organism>
<evidence type="ECO:0000313" key="5">
    <source>
        <dbReference type="Proteomes" id="UP000316196"/>
    </source>
</evidence>
<keyword evidence="4" id="KW-0378">Hydrolase</keyword>
<keyword evidence="2" id="KW-1133">Transmembrane helix</keyword>
<dbReference type="GO" id="GO:0006508">
    <property type="term" value="P:proteolysis"/>
    <property type="evidence" value="ECO:0007669"/>
    <property type="project" value="UniProtKB-KW"/>
</dbReference>
<protein>
    <submittedName>
        <fullName evidence="4">Membrane protease YdiL (CAAX protease family)</fullName>
    </submittedName>
</protein>
<gene>
    <name evidence="4" type="ORF">FB460_1324</name>
</gene>
<evidence type="ECO:0000259" key="3">
    <source>
        <dbReference type="Pfam" id="PF02517"/>
    </source>
</evidence>
<feature type="transmembrane region" description="Helical" evidence="2">
    <location>
        <begin position="219"/>
        <end position="238"/>
    </location>
</feature>
<dbReference type="OrthoDB" id="2680086at2"/>
<evidence type="ECO:0000256" key="1">
    <source>
        <dbReference type="SAM" id="MobiDB-lite"/>
    </source>
</evidence>
<feature type="transmembrane region" description="Helical" evidence="2">
    <location>
        <begin position="268"/>
        <end position="289"/>
    </location>
</feature>
<keyword evidence="2" id="KW-0472">Membrane</keyword>
<keyword evidence="2" id="KW-0812">Transmembrane</keyword>
<reference evidence="4 5" key="1">
    <citation type="submission" date="2019-06" db="EMBL/GenBank/DDBJ databases">
        <title>Sequencing the genomes of 1000 actinobacteria strains.</title>
        <authorList>
            <person name="Klenk H.-P."/>
        </authorList>
    </citation>
    <scope>NUCLEOTIDE SEQUENCE [LARGE SCALE GENOMIC DNA]</scope>
    <source>
        <strain evidence="4 5">DSM 8251</strain>
    </source>
</reference>
<dbReference type="GO" id="GO:0004175">
    <property type="term" value="F:endopeptidase activity"/>
    <property type="evidence" value="ECO:0007669"/>
    <property type="project" value="UniProtKB-ARBA"/>
</dbReference>
<feature type="transmembrane region" description="Helical" evidence="2">
    <location>
        <begin position="180"/>
        <end position="198"/>
    </location>
</feature>
<feature type="transmembrane region" description="Helical" evidence="2">
    <location>
        <begin position="301"/>
        <end position="320"/>
    </location>
</feature>
<dbReference type="EMBL" id="VFOR01000001">
    <property type="protein sequence ID" value="TQL63509.1"/>
    <property type="molecule type" value="Genomic_DNA"/>
</dbReference>
<dbReference type="Proteomes" id="UP000316196">
    <property type="component" value="Unassembled WGS sequence"/>
</dbReference>
<name>A0A542ZTB7_9ACTN</name>
<dbReference type="AlphaFoldDB" id="A0A542ZTB7"/>
<keyword evidence="4" id="KW-0645">Protease</keyword>
<feature type="transmembrane region" description="Helical" evidence="2">
    <location>
        <begin position="64"/>
        <end position="86"/>
    </location>
</feature>
<feature type="compositionally biased region" description="Pro residues" evidence="1">
    <location>
        <begin position="7"/>
        <end position="22"/>
    </location>
</feature>
<feature type="region of interest" description="Disordered" evidence="1">
    <location>
        <begin position="1"/>
        <end position="32"/>
    </location>
</feature>
<dbReference type="Pfam" id="PF02517">
    <property type="entry name" value="Rce1-like"/>
    <property type="match status" value="1"/>
</dbReference>
<feature type="transmembrane region" description="Helical" evidence="2">
    <location>
        <begin position="145"/>
        <end position="168"/>
    </location>
</feature>
<dbReference type="RefSeq" id="WP_142093224.1">
    <property type="nucleotide sequence ID" value="NZ_BAAAMD010000002.1"/>
</dbReference>
<dbReference type="GO" id="GO:0080120">
    <property type="term" value="P:CAAX-box protein maturation"/>
    <property type="evidence" value="ECO:0007669"/>
    <property type="project" value="UniProtKB-ARBA"/>
</dbReference>
<evidence type="ECO:0000256" key="2">
    <source>
        <dbReference type="SAM" id="Phobius"/>
    </source>
</evidence>